<dbReference type="InterPro" id="IPR016084">
    <property type="entry name" value="Haem_Oase-like_multi-hlx"/>
</dbReference>
<keyword evidence="5" id="KW-1185">Reference proteome</keyword>
<dbReference type="GO" id="GO:0005829">
    <property type="term" value="C:cytosol"/>
    <property type="evidence" value="ECO:0007669"/>
    <property type="project" value="TreeGrafter"/>
</dbReference>
<sequence length="946" mass="103580">MVSTASSTLPIAQRLWLQAERKASESLFHPFVAALAAGSLPKADFQAFLLQDAYYLHAFAKAFAFAADFQAFLLQDAYYLHAFAKAFAFAVTKCPSSPHSLTIVRLMGGIEEELRTHAAFLESFGVELFQVETATATPATENYVEFLLSTAKRRDTAVEIIAAMTPCMRLYAFLGQKIAAAQSSDDSNSTPYQRWIDTYSTKEFEVCAIETETLLNELAEIEKVGFETLQPLYNNAMELELRFFEQCFPIARAQQQYLPAALSGPLRVQLRVDEDLHSITSLSTGSYEVLVDLQDDIGPVIRAVNKLVAASPSLLSRPLMAALLSPAKAAAMELVAASTNELLTFLRALRARGSFDWYSTPSRGVNDEAPTVPRVLIVAGSDSGGGAGIQADMKACTNLGVFSSTAITAVTVQNTHGVHGIHAIPVNDIVDQIACVLNDIGADVVKTGMLFNEEIIDAVVAHLKGRDIPLVVDPVMVSTSGHRLLKEAAHQSMVSRLFPLAAIITPNIPEASAMVSQPSYVILNVPHMLIFVRAHDHQLHDRIIDSVDDMKQAALDLAAFGSRFVLFARYGVPTGDSAARVNALQAKYDEEHEAARREYDEYVKRQRMKKIKEEYEQAVHSMKTLEQQALARDAKNHTLVRQIEQSVAPQHLVVRGISLLACCALLRAMRTNTNILTLDLSNNQLNDTVAESVGKMLARNRRLRGLNLGFNNLTSRALLPLGNALKTNTVLTMLCLESNPIIPTSALAAPGMSTAPSTAMYSPSHNSNNGPVGLSSSQVAAMEAFLTAIAANQTLTSLNLFNTQLSLDTGRALARALESNSSLLSVEIGGNTVRQIDMTAIANRMTENQAKSMAAQRKAAGIRLDMHERAEAAHEEQGRLAKQRADAEWHEANARQRAEQREREDWERARLKAEEEVRVLLAIEADQKKYLEARAEEKNAKGKSKK</sequence>
<organism evidence="4 5">
    <name type="scientific">Pythium insidiosum</name>
    <name type="common">Pythiosis disease agent</name>
    <dbReference type="NCBI Taxonomy" id="114742"/>
    <lineage>
        <taxon>Eukaryota</taxon>
        <taxon>Sar</taxon>
        <taxon>Stramenopiles</taxon>
        <taxon>Oomycota</taxon>
        <taxon>Peronosporomycetes</taxon>
        <taxon>Pythiales</taxon>
        <taxon>Pythiaceae</taxon>
        <taxon>Pythium</taxon>
    </lineage>
</organism>
<dbReference type="PANTHER" id="PTHR20858">
    <property type="entry name" value="PHOSPHOMETHYLPYRIMIDINE KINASE"/>
    <property type="match status" value="1"/>
</dbReference>
<dbReference type="Gene3D" id="3.40.1190.20">
    <property type="match status" value="1"/>
</dbReference>
<evidence type="ECO:0000259" key="2">
    <source>
        <dbReference type="Pfam" id="PF03070"/>
    </source>
</evidence>
<dbReference type="InterPro" id="IPR004305">
    <property type="entry name" value="Thiaminase-2/PQQC"/>
</dbReference>
<dbReference type="SUPFAM" id="SSF53613">
    <property type="entry name" value="Ribokinase-like"/>
    <property type="match status" value="1"/>
</dbReference>
<dbReference type="AlphaFoldDB" id="A0AAD5MDZ8"/>
<evidence type="ECO:0000256" key="1">
    <source>
        <dbReference type="SAM" id="Coils"/>
    </source>
</evidence>
<dbReference type="InterPro" id="IPR029056">
    <property type="entry name" value="Ribokinase-like"/>
</dbReference>
<dbReference type="SUPFAM" id="SSF52047">
    <property type="entry name" value="RNI-like"/>
    <property type="match status" value="1"/>
</dbReference>
<reference evidence="4" key="1">
    <citation type="submission" date="2021-12" db="EMBL/GenBank/DDBJ databases">
        <title>Prjna785345.</title>
        <authorList>
            <person name="Rujirawat T."/>
            <person name="Krajaejun T."/>
        </authorList>
    </citation>
    <scope>NUCLEOTIDE SEQUENCE</scope>
    <source>
        <strain evidence="4">Pi057C3</strain>
    </source>
</reference>
<evidence type="ECO:0000259" key="3">
    <source>
        <dbReference type="Pfam" id="PF08543"/>
    </source>
</evidence>
<dbReference type="Proteomes" id="UP001209570">
    <property type="component" value="Unassembled WGS sequence"/>
</dbReference>
<dbReference type="CDD" id="cd19368">
    <property type="entry name" value="TenA_C_AtTH2-like"/>
    <property type="match status" value="1"/>
</dbReference>
<dbReference type="InterPro" id="IPR032675">
    <property type="entry name" value="LRR_dom_sf"/>
</dbReference>
<accession>A0AAD5MDZ8</accession>
<dbReference type="CDD" id="cd01169">
    <property type="entry name" value="HMPP_kinase"/>
    <property type="match status" value="1"/>
</dbReference>
<dbReference type="GO" id="GO:0008972">
    <property type="term" value="F:phosphomethylpyrimidine kinase activity"/>
    <property type="evidence" value="ECO:0007669"/>
    <property type="project" value="InterPro"/>
</dbReference>
<dbReference type="SUPFAM" id="SSF48613">
    <property type="entry name" value="Heme oxygenase-like"/>
    <property type="match status" value="2"/>
</dbReference>
<dbReference type="Pfam" id="PF03070">
    <property type="entry name" value="TENA_THI-4"/>
    <property type="match status" value="2"/>
</dbReference>
<dbReference type="Pfam" id="PF08543">
    <property type="entry name" value="Phos_pyr_kin"/>
    <property type="match status" value="1"/>
</dbReference>
<evidence type="ECO:0000313" key="4">
    <source>
        <dbReference type="EMBL" id="KAJ0404297.1"/>
    </source>
</evidence>
<evidence type="ECO:0008006" key="6">
    <source>
        <dbReference type="Google" id="ProtNLM"/>
    </source>
</evidence>
<feature type="domain" description="Thiaminase-2/PQQC" evidence="2">
    <location>
        <begin position="68"/>
        <end position="244"/>
    </location>
</feature>
<comment type="caution">
    <text evidence="4">The sequence shown here is derived from an EMBL/GenBank/DDBJ whole genome shotgun (WGS) entry which is preliminary data.</text>
</comment>
<dbReference type="InterPro" id="IPR004399">
    <property type="entry name" value="HMP/HMP-P_kinase_dom"/>
</dbReference>
<keyword evidence="1" id="KW-0175">Coiled coil</keyword>
<dbReference type="GO" id="GO:0008902">
    <property type="term" value="F:hydroxymethylpyrimidine kinase activity"/>
    <property type="evidence" value="ECO:0007669"/>
    <property type="project" value="TreeGrafter"/>
</dbReference>
<name>A0AAD5MDZ8_PYTIN</name>
<dbReference type="PANTHER" id="PTHR20858:SF17">
    <property type="entry name" value="HYDROXYMETHYLPYRIMIDINE_PHOSPHOMETHYLPYRIMIDINE KINASE THI20-RELATED"/>
    <property type="match status" value="1"/>
</dbReference>
<proteinExistence type="predicted"/>
<evidence type="ECO:0000313" key="5">
    <source>
        <dbReference type="Proteomes" id="UP001209570"/>
    </source>
</evidence>
<protein>
    <recommendedName>
        <fullName evidence="6">Phosphomethylpyrimidine kinase</fullName>
    </recommendedName>
</protein>
<gene>
    <name evidence="4" type="ORF">P43SY_003210</name>
</gene>
<feature type="domain" description="Pyridoxamine kinase/Phosphomethylpyrimidine kinase" evidence="3">
    <location>
        <begin position="382"/>
        <end position="517"/>
    </location>
</feature>
<dbReference type="GO" id="GO:0009228">
    <property type="term" value="P:thiamine biosynthetic process"/>
    <property type="evidence" value="ECO:0007669"/>
    <property type="project" value="InterPro"/>
</dbReference>
<feature type="domain" description="Thiaminase-2/PQQC" evidence="2">
    <location>
        <begin position="21"/>
        <end position="66"/>
    </location>
</feature>
<dbReference type="EMBL" id="JAKCXM010000065">
    <property type="protein sequence ID" value="KAJ0404297.1"/>
    <property type="molecule type" value="Genomic_DNA"/>
</dbReference>
<feature type="coiled-coil region" evidence="1">
    <location>
        <begin position="585"/>
        <end position="628"/>
    </location>
</feature>
<dbReference type="Gene3D" id="3.80.10.10">
    <property type="entry name" value="Ribonuclease Inhibitor"/>
    <property type="match status" value="2"/>
</dbReference>
<dbReference type="Gene3D" id="1.20.910.10">
    <property type="entry name" value="Heme oxygenase-like"/>
    <property type="match status" value="2"/>
</dbReference>
<dbReference type="InterPro" id="IPR013749">
    <property type="entry name" value="PM/HMP-P_kinase-1"/>
</dbReference>
<dbReference type="SMART" id="SM00368">
    <property type="entry name" value="LRR_RI"/>
    <property type="match status" value="3"/>
</dbReference>